<dbReference type="RefSeq" id="WP_002515316.1">
    <property type="nucleotide sequence ID" value="NZ_AP019723.1"/>
</dbReference>
<name>A0ABM7GY44_CUTAC</name>
<dbReference type="PANTHER" id="PTHR43194:SF2">
    <property type="entry name" value="PEROXISOMAL MEMBRANE PROTEIN LPX1"/>
    <property type="match status" value="1"/>
</dbReference>
<evidence type="ECO:0000313" key="2">
    <source>
        <dbReference type="EMBL" id="BBK84110.1"/>
    </source>
</evidence>
<keyword evidence="3" id="KW-1185">Reference proteome</keyword>
<gene>
    <name evidence="2" type="ORF">CacPP4_07250</name>
</gene>
<dbReference type="Proteomes" id="UP000318594">
    <property type="component" value="Chromosome"/>
</dbReference>
<evidence type="ECO:0000259" key="1">
    <source>
        <dbReference type="Pfam" id="PF12697"/>
    </source>
</evidence>
<reference evidence="2 3" key="1">
    <citation type="submission" date="2019-06" db="EMBL/GenBank/DDBJ databases">
        <title>Complete genome sequence of Cutibacterium acnes subsp. acnes NBRC 107605.</title>
        <authorList>
            <person name="Miura T."/>
            <person name="Furukawa M."/>
            <person name="Shimamura M."/>
            <person name="Ohyama Y."/>
            <person name="Yamazoe A."/>
            <person name="Kawasaki H."/>
        </authorList>
    </citation>
    <scope>NUCLEOTIDE SEQUENCE [LARGE SCALE GENOMIC DNA]</scope>
    <source>
        <strain evidence="2 3">NBRC 107605</strain>
    </source>
</reference>
<dbReference type="GeneID" id="92856723"/>
<dbReference type="InterPro" id="IPR029058">
    <property type="entry name" value="AB_hydrolase_fold"/>
</dbReference>
<dbReference type="EMBL" id="AP019723">
    <property type="protein sequence ID" value="BBK84110.1"/>
    <property type="molecule type" value="Genomic_DNA"/>
</dbReference>
<dbReference type="SUPFAM" id="SSF53474">
    <property type="entry name" value="alpha/beta-Hydrolases"/>
    <property type="match status" value="1"/>
</dbReference>
<sequence length="264" mass="29171">MDRSHRICASCNDPIEPTTDGIVPEVNTDLPVVAIHGITSSPTTWGGLVLAFNIEGVIVHQLSLLGHGPIGIRRGAGTDYPLEAFATDVIEQMDALKVDKCALVGHSLGALVSSMVAQRQPDRVDRVLLEEMPVPRRVRQDPPPMRTYVDAIFMEVAAFAGRKRFDPKMVWKVSRELLKPHPQWWDGLSRMIMPVLVVGGGKASYLRQDRLSDVARALPDARIMTIDGGHRTHITKGDEFCDIAVPFLTNGKYANRRHNGIQDV</sequence>
<proteinExistence type="predicted"/>
<accession>A0ABM7GY44</accession>
<protein>
    <recommendedName>
        <fullName evidence="1">AB hydrolase-1 domain-containing protein</fullName>
    </recommendedName>
</protein>
<dbReference type="InterPro" id="IPR050228">
    <property type="entry name" value="Carboxylesterase_BioH"/>
</dbReference>
<dbReference type="InterPro" id="IPR000073">
    <property type="entry name" value="AB_hydrolase_1"/>
</dbReference>
<dbReference type="Gene3D" id="3.40.50.1820">
    <property type="entry name" value="alpha/beta hydrolase"/>
    <property type="match status" value="1"/>
</dbReference>
<feature type="domain" description="AB hydrolase-1" evidence="1">
    <location>
        <begin position="32"/>
        <end position="242"/>
    </location>
</feature>
<dbReference type="PANTHER" id="PTHR43194">
    <property type="entry name" value="HYDROLASE ALPHA/BETA FOLD FAMILY"/>
    <property type="match status" value="1"/>
</dbReference>
<evidence type="ECO:0000313" key="3">
    <source>
        <dbReference type="Proteomes" id="UP000318594"/>
    </source>
</evidence>
<organism evidence="2 3">
    <name type="scientific">Cutibacterium acnes subsp. acnes</name>
    <dbReference type="NCBI Taxonomy" id="1734925"/>
    <lineage>
        <taxon>Bacteria</taxon>
        <taxon>Bacillati</taxon>
        <taxon>Actinomycetota</taxon>
        <taxon>Actinomycetes</taxon>
        <taxon>Propionibacteriales</taxon>
        <taxon>Propionibacteriaceae</taxon>
        <taxon>Cutibacterium</taxon>
    </lineage>
</organism>
<dbReference type="Pfam" id="PF12697">
    <property type="entry name" value="Abhydrolase_6"/>
    <property type="match status" value="1"/>
</dbReference>